<dbReference type="EMBL" id="CP003731">
    <property type="protein sequence ID" value="AFO52157.1"/>
    <property type="molecule type" value="Genomic_DNA"/>
</dbReference>
<proteinExistence type="predicted"/>
<evidence type="ECO:0000256" key="1">
    <source>
        <dbReference type="SAM" id="MobiDB-lite"/>
    </source>
</evidence>
<accession>I7C6K7</accession>
<sequence length="128" mass="15170">MEFDCEIRSNDPYIFNGFRNVTQAASLIDEFILLVGVYHNSDLKNRLRFYDQVSIERLDKCIKYLECSLMRENSLRRAILGHVRFLRRKITFEEMLSYAAQEAKKSLERNRKEERSSISGFIGEDESF</sequence>
<reference evidence="2 3" key="1">
    <citation type="journal article" date="2012" name="J. Bacteriol.">
        <title>Genome Sequence of "Candidatus Mycoplasma haemolamae" Strain Purdue, a Red Blood Cell Pathogen of Alpacas (Vicugna pacos) and Llamas (Lama glama).</title>
        <authorList>
            <person name="Guimaraes A.M."/>
            <person name="Toth B."/>
            <person name="Santos A.P."/>
            <person name="do Nascimento N.C."/>
            <person name="Kritchevsky J.E."/>
            <person name="Messick J.B."/>
        </authorList>
    </citation>
    <scope>NUCLEOTIDE SEQUENCE [LARGE SCALE GENOMIC DNA]</scope>
    <source>
        <strain evidence="2 3">Purdue</strain>
    </source>
</reference>
<dbReference type="AlphaFoldDB" id="I7C6K7"/>
<evidence type="ECO:0000313" key="3">
    <source>
        <dbReference type="Proteomes" id="UP000006502"/>
    </source>
</evidence>
<gene>
    <name evidence="2" type="ordered locus">MHLP_02885</name>
</gene>
<keyword evidence="3" id="KW-1185">Reference proteome</keyword>
<reference evidence="3" key="2">
    <citation type="submission" date="2012-07" db="EMBL/GenBank/DDBJ databases">
        <title>Complete genome sequence of 'Candidatus Mycoplasma haemolamae'.</title>
        <authorList>
            <person name="Guimaraes A.M.S."/>
            <person name="Toth B."/>
            <person name="Santos A.P."/>
            <person name="Nascimento N.C."/>
            <person name="Sojka J.E."/>
            <person name="Messick J.B."/>
        </authorList>
    </citation>
    <scope>NUCLEOTIDE SEQUENCE [LARGE SCALE GENOMIC DNA]</scope>
    <source>
        <strain evidence="3">Purdue</strain>
    </source>
</reference>
<protein>
    <submittedName>
        <fullName evidence="2">Uncharacterized protein</fullName>
    </submittedName>
</protein>
<name>I7C6K7_MYCHA</name>
<evidence type="ECO:0000313" key="2">
    <source>
        <dbReference type="EMBL" id="AFO52157.1"/>
    </source>
</evidence>
<feature type="compositionally biased region" description="Basic and acidic residues" evidence="1">
    <location>
        <begin position="104"/>
        <end position="116"/>
    </location>
</feature>
<dbReference type="Proteomes" id="UP000006502">
    <property type="component" value="Chromosome"/>
</dbReference>
<dbReference type="PATRIC" id="fig|1212765.3.peg.651"/>
<dbReference type="KEGG" id="mhl:MHLP_02885"/>
<dbReference type="STRING" id="1212765.MHLP_02885"/>
<dbReference type="HOGENOM" id="CLU_1957143_0_0_14"/>
<organism evidence="2 3">
    <name type="scientific">Mycoplasma haematolamae (strain Purdue)</name>
    <dbReference type="NCBI Taxonomy" id="1212765"/>
    <lineage>
        <taxon>Bacteria</taxon>
        <taxon>Bacillati</taxon>
        <taxon>Mycoplasmatota</taxon>
        <taxon>Mollicutes</taxon>
        <taxon>Mycoplasmataceae</taxon>
        <taxon>Mycoplasma</taxon>
    </lineage>
</organism>
<feature type="region of interest" description="Disordered" evidence="1">
    <location>
        <begin position="104"/>
        <end position="128"/>
    </location>
</feature>